<protein>
    <recommendedName>
        <fullName evidence="4">DUF3618 domain-containing protein</fullName>
    </recommendedName>
</protein>
<gene>
    <name evidence="2" type="ORF">ABIF63_001816</name>
</gene>
<name>A0ABV2RL93_BRAJP</name>
<keyword evidence="3" id="KW-1185">Reference proteome</keyword>
<evidence type="ECO:0008006" key="4">
    <source>
        <dbReference type="Google" id="ProtNLM"/>
    </source>
</evidence>
<feature type="region of interest" description="Disordered" evidence="1">
    <location>
        <begin position="1"/>
        <end position="35"/>
    </location>
</feature>
<evidence type="ECO:0000313" key="3">
    <source>
        <dbReference type="Proteomes" id="UP001549291"/>
    </source>
</evidence>
<evidence type="ECO:0000256" key="1">
    <source>
        <dbReference type="SAM" id="MobiDB-lite"/>
    </source>
</evidence>
<accession>A0ABV2RL93</accession>
<reference evidence="2 3" key="1">
    <citation type="submission" date="2024-06" db="EMBL/GenBank/DDBJ databases">
        <title>Genomic Encyclopedia of Type Strains, Phase V (KMG-V): Genome sequencing to study the core and pangenomes of soil and plant-associated prokaryotes.</title>
        <authorList>
            <person name="Whitman W."/>
        </authorList>
    </citation>
    <scope>NUCLEOTIDE SEQUENCE [LARGE SCALE GENOMIC DNA]</scope>
    <source>
        <strain evidence="2 3">USDA 160</strain>
    </source>
</reference>
<comment type="caution">
    <text evidence="2">The sequence shown here is derived from an EMBL/GenBank/DDBJ whole genome shotgun (WGS) entry which is preliminary data.</text>
</comment>
<evidence type="ECO:0000313" key="2">
    <source>
        <dbReference type="EMBL" id="MET4717710.1"/>
    </source>
</evidence>
<sequence>MDANETAAMTEASGLGAEAASPSRTAAEARKQTDLQKSAEELAERLRKVTLEAPLRSLLGAFLLGVWFARRF</sequence>
<dbReference type="EMBL" id="JBEPTQ010000002">
    <property type="protein sequence ID" value="MET4717710.1"/>
    <property type="molecule type" value="Genomic_DNA"/>
</dbReference>
<organism evidence="2 3">
    <name type="scientific">Bradyrhizobium japonicum</name>
    <dbReference type="NCBI Taxonomy" id="375"/>
    <lineage>
        <taxon>Bacteria</taxon>
        <taxon>Pseudomonadati</taxon>
        <taxon>Pseudomonadota</taxon>
        <taxon>Alphaproteobacteria</taxon>
        <taxon>Hyphomicrobiales</taxon>
        <taxon>Nitrobacteraceae</taxon>
        <taxon>Bradyrhizobium</taxon>
    </lineage>
</organism>
<proteinExistence type="predicted"/>
<dbReference type="Proteomes" id="UP001549291">
    <property type="component" value="Unassembled WGS sequence"/>
</dbReference>